<comment type="caution">
    <text evidence="2">The sequence shown here is derived from an EMBL/GenBank/DDBJ whole genome shotgun (WGS) entry which is preliminary data.</text>
</comment>
<organism evidence="2 3">
    <name type="scientific">Protopolystoma xenopodis</name>
    <dbReference type="NCBI Taxonomy" id="117903"/>
    <lineage>
        <taxon>Eukaryota</taxon>
        <taxon>Metazoa</taxon>
        <taxon>Spiralia</taxon>
        <taxon>Lophotrochozoa</taxon>
        <taxon>Platyhelminthes</taxon>
        <taxon>Monogenea</taxon>
        <taxon>Polyopisthocotylea</taxon>
        <taxon>Polystomatidea</taxon>
        <taxon>Polystomatidae</taxon>
        <taxon>Protopolystoma</taxon>
    </lineage>
</organism>
<feature type="compositionally biased region" description="Low complexity" evidence="1">
    <location>
        <begin position="20"/>
        <end position="29"/>
    </location>
</feature>
<dbReference type="EMBL" id="CAAALY010270415">
    <property type="protein sequence ID" value="VEL41664.1"/>
    <property type="molecule type" value="Genomic_DNA"/>
</dbReference>
<feature type="compositionally biased region" description="Polar residues" evidence="1">
    <location>
        <begin position="7"/>
        <end position="19"/>
    </location>
</feature>
<keyword evidence="3" id="KW-1185">Reference proteome</keyword>
<proteinExistence type="predicted"/>
<evidence type="ECO:0000256" key="1">
    <source>
        <dbReference type="SAM" id="MobiDB-lite"/>
    </source>
</evidence>
<feature type="region of interest" description="Disordered" evidence="1">
    <location>
        <begin position="1"/>
        <end position="29"/>
    </location>
</feature>
<reference evidence="2" key="1">
    <citation type="submission" date="2018-11" db="EMBL/GenBank/DDBJ databases">
        <authorList>
            <consortium name="Pathogen Informatics"/>
        </authorList>
    </citation>
    <scope>NUCLEOTIDE SEQUENCE</scope>
</reference>
<evidence type="ECO:0000313" key="2">
    <source>
        <dbReference type="EMBL" id="VEL41664.1"/>
    </source>
</evidence>
<dbReference type="Proteomes" id="UP000784294">
    <property type="component" value="Unassembled WGS sequence"/>
</dbReference>
<name>A0A448XPH4_9PLAT</name>
<sequence length="249" mass="27663">MFLRISRPNSSTHQSTVCPSLSNDSQSLLSPSKSVSQSWNLDCQEAHSAASGSPDVADPIGIHDVEVRHRQVSIEHGLTLLLHLTTYSSQPLSPLLCQLSLRLLSGGRAVLRLSRQPRQLADWAWDPRHVDLEGQDGELGSELTVMLNTSREALHSGDWHKLDLKKMTPLTGDAAEMSGDEPNQESDPENLEYYGRGRRASFALWLRPSCKNEVKPSLVLSLPKVGIRGVWSCFNMQALLNDMRGRKTF</sequence>
<dbReference type="AlphaFoldDB" id="A0A448XPH4"/>
<gene>
    <name evidence="2" type="ORF">PXEA_LOCUS35104</name>
</gene>
<protein>
    <submittedName>
        <fullName evidence="2">Uncharacterized protein</fullName>
    </submittedName>
</protein>
<evidence type="ECO:0000313" key="3">
    <source>
        <dbReference type="Proteomes" id="UP000784294"/>
    </source>
</evidence>
<feature type="compositionally biased region" description="Acidic residues" evidence="1">
    <location>
        <begin position="178"/>
        <end position="190"/>
    </location>
</feature>
<feature type="region of interest" description="Disordered" evidence="1">
    <location>
        <begin position="172"/>
        <end position="191"/>
    </location>
</feature>
<accession>A0A448XPH4</accession>